<dbReference type="RefSeq" id="WP_158923708.1">
    <property type="nucleotide sequence ID" value="NZ_CP047020.1"/>
</dbReference>
<dbReference type="KEGG" id="sbro:GQF42_25820"/>
<organism evidence="2 3">
    <name type="scientific">Streptomyces broussonetiae</name>
    <dbReference type="NCBI Taxonomy" id="2686304"/>
    <lineage>
        <taxon>Bacteria</taxon>
        <taxon>Bacillati</taxon>
        <taxon>Actinomycetota</taxon>
        <taxon>Actinomycetes</taxon>
        <taxon>Kitasatosporales</taxon>
        <taxon>Streptomycetaceae</taxon>
        <taxon>Streptomyces</taxon>
    </lineage>
</organism>
<dbReference type="Proteomes" id="UP000436138">
    <property type="component" value="Chromosome"/>
</dbReference>
<dbReference type="AlphaFoldDB" id="A0A6I6NBD1"/>
<evidence type="ECO:0000256" key="1">
    <source>
        <dbReference type="SAM" id="MobiDB-lite"/>
    </source>
</evidence>
<evidence type="ECO:0000313" key="2">
    <source>
        <dbReference type="EMBL" id="QHA06245.1"/>
    </source>
</evidence>
<accession>A0A6I6NBD1</accession>
<name>A0A6I6NBD1_9ACTN</name>
<gene>
    <name evidence="2" type="ORF">GQF42_25820</name>
</gene>
<sequence length="75" mass="8113">MAWVWAWAWQAATTHASVGSVGKPRLPARAADDKVEKAPAQTGGPKSTATPSRAPVARRRPGHRRTDCRNQVVDL</sequence>
<keyword evidence="3" id="KW-1185">Reference proteome</keyword>
<proteinExistence type="predicted"/>
<evidence type="ECO:0000313" key="3">
    <source>
        <dbReference type="Proteomes" id="UP000436138"/>
    </source>
</evidence>
<feature type="region of interest" description="Disordered" evidence="1">
    <location>
        <begin position="16"/>
        <end position="75"/>
    </location>
</feature>
<dbReference type="EMBL" id="CP047020">
    <property type="protein sequence ID" value="QHA06245.1"/>
    <property type="molecule type" value="Genomic_DNA"/>
</dbReference>
<protein>
    <submittedName>
        <fullName evidence="2">Uncharacterized protein</fullName>
    </submittedName>
</protein>
<reference evidence="2 3" key="1">
    <citation type="submission" date="2019-12" db="EMBL/GenBank/DDBJ databases">
        <title>Streptomyces sp. strain T44 isolated from rhizosphere soil of Broussonetia papyrifera.</title>
        <authorList>
            <person name="Mo P."/>
        </authorList>
    </citation>
    <scope>NUCLEOTIDE SEQUENCE [LARGE SCALE GENOMIC DNA]</scope>
    <source>
        <strain evidence="2 3">T44</strain>
    </source>
</reference>